<proteinExistence type="predicted"/>
<dbReference type="GO" id="GO:0005829">
    <property type="term" value="C:cytosol"/>
    <property type="evidence" value="ECO:0007669"/>
    <property type="project" value="TreeGrafter"/>
</dbReference>
<dbReference type="RefSeq" id="XP_021872273.1">
    <property type="nucleotide sequence ID" value="XM_022015293.1"/>
</dbReference>
<sequence>MASRLPLHIGILLGSARSPNNTSGFYKLVRQHLERLAPGSKISAYDPFTAPLPLGPYVMSAMASTLKPERREDGFANFGYPDPRVQEWSQIVQDLDALIIITPQYNWSFPSTIKEAVDHLYYEWANLPFATVNFGGMGGGDKCASALDQVIRGVHGNPVSTRKITIKLDPKYFNHDHILSGDEDFLKEHSELLDQEMRKVISAAKERQHVKKEFIMNAPAWVAEEKAKARAASQK</sequence>
<dbReference type="AlphaFoldDB" id="A0A1Y1UJW6"/>
<dbReference type="Pfam" id="PF03358">
    <property type="entry name" value="FMN_red"/>
    <property type="match status" value="1"/>
</dbReference>
<reference evidence="2 3" key="1">
    <citation type="submission" date="2017-03" db="EMBL/GenBank/DDBJ databases">
        <title>Widespread Adenine N6-methylation of Active Genes in Fungi.</title>
        <authorList>
            <consortium name="DOE Joint Genome Institute"/>
            <person name="Mondo S.J."/>
            <person name="Dannebaum R.O."/>
            <person name="Kuo R.C."/>
            <person name="Louie K.B."/>
            <person name="Bewick A.J."/>
            <person name="Labutti K."/>
            <person name="Haridas S."/>
            <person name="Kuo A."/>
            <person name="Salamov A."/>
            <person name="Ahrendt S.R."/>
            <person name="Lau R."/>
            <person name="Bowen B.P."/>
            <person name="Lipzen A."/>
            <person name="Sullivan W."/>
            <person name="Andreopoulos W.B."/>
            <person name="Clum A."/>
            <person name="Lindquist E."/>
            <person name="Daum C."/>
            <person name="Northen T.R."/>
            <person name="Ramamoorthy G."/>
            <person name="Schmitz R.J."/>
            <person name="Gryganskyi A."/>
            <person name="Culley D."/>
            <person name="Magnuson J."/>
            <person name="James T.Y."/>
            <person name="O'Malley M.A."/>
            <person name="Stajich J.E."/>
            <person name="Spatafora J.W."/>
            <person name="Visel A."/>
            <person name="Grigoriev I.V."/>
        </authorList>
    </citation>
    <scope>NUCLEOTIDE SEQUENCE [LARGE SCALE GENOMIC DNA]</scope>
    <source>
        <strain evidence="2 3">NRRL Y-17943</strain>
    </source>
</reference>
<dbReference type="InterPro" id="IPR005025">
    <property type="entry name" value="FMN_Rdtase-like_dom"/>
</dbReference>
<organism evidence="2 3">
    <name type="scientific">Kockovaella imperatae</name>
    <dbReference type="NCBI Taxonomy" id="4999"/>
    <lineage>
        <taxon>Eukaryota</taxon>
        <taxon>Fungi</taxon>
        <taxon>Dikarya</taxon>
        <taxon>Basidiomycota</taxon>
        <taxon>Agaricomycotina</taxon>
        <taxon>Tremellomycetes</taxon>
        <taxon>Tremellales</taxon>
        <taxon>Cuniculitremaceae</taxon>
        <taxon>Kockovaella</taxon>
    </lineage>
</organism>
<dbReference type="InterPro" id="IPR050712">
    <property type="entry name" value="NAD(P)H-dep_reductase"/>
</dbReference>
<evidence type="ECO:0000313" key="2">
    <source>
        <dbReference type="EMBL" id="ORX38351.1"/>
    </source>
</evidence>
<comment type="caution">
    <text evidence="2">The sequence shown here is derived from an EMBL/GenBank/DDBJ whole genome shotgun (WGS) entry which is preliminary data.</text>
</comment>
<name>A0A1Y1UJW6_9TREE</name>
<dbReference type="EMBL" id="NBSH01000004">
    <property type="protein sequence ID" value="ORX38351.1"/>
    <property type="molecule type" value="Genomic_DNA"/>
</dbReference>
<dbReference type="InterPro" id="IPR029039">
    <property type="entry name" value="Flavoprotein-like_sf"/>
</dbReference>
<dbReference type="OrthoDB" id="68575at2759"/>
<dbReference type="STRING" id="4999.A0A1Y1UJW6"/>
<evidence type="ECO:0000259" key="1">
    <source>
        <dbReference type="Pfam" id="PF03358"/>
    </source>
</evidence>
<dbReference type="GO" id="GO:0010181">
    <property type="term" value="F:FMN binding"/>
    <property type="evidence" value="ECO:0007669"/>
    <property type="project" value="TreeGrafter"/>
</dbReference>
<dbReference type="GO" id="GO:0016491">
    <property type="term" value="F:oxidoreductase activity"/>
    <property type="evidence" value="ECO:0007669"/>
    <property type="project" value="InterPro"/>
</dbReference>
<dbReference type="Gene3D" id="3.40.50.360">
    <property type="match status" value="1"/>
</dbReference>
<dbReference type="PANTHER" id="PTHR30543:SF21">
    <property type="entry name" value="NAD(P)H-DEPENDENT FMN REDUCTASE LOT6"/>
    <property type="match status" value="1"/>
</dbReference>
<accession>A0A1Y1UJW6</accession>
<keyword evidence="3" id="KW-1185">Reference proteome</keyword>
<gene>
    <name evidence="2" type="ORF">BD324DRAFT_620509</name>
</gene>
<feature type="domain" description="NADPH-dependent FMN reductase-like" evidence="1">
    <location>
        <begin position="9"/>
        <end position="161"/>
    </location>
</feature>
<dbReference type="InParanoid" id="A0A1Y1UJW6"/>
<dbReference type="Proteomes" id="UP000193218">
    <property type="component" value="Unassembled WGS sequence"/>
</dbReference>
<dbReference type="SUPFAM" id="SSF52218">
    <property type="entry name" value="Flavoproteins"/>
    <property type="match status" value="1"/>
</dbReference>
<evidence type="ECO:0000313" key="3">
    <source>
        <dbReference type="Proteomes" id="UP000193218"/>
    </source>
</evidence>
<dbReference type="PANTHER" id="PTHR30543">
    <property type="entry name" value="CHROMATE REDUCTASE"/>
    <property type="match status" value="1"/>
</dbReference>
<protein>
    <submittedName>
        <fullName evidence="2">Flavo protein-like protein</fullName>
    </submittedName>
</protein>
<dbReference type="GeneID" id="33557101"/>